<dbReference type="PANTHER" id="PTHR21310">
    <property type="entry name" value="AMINOGLYCOSIDE PHOSPHOTRANSFERASE-RELATED-RELATED"/>
    <property type="match status" value="1"/>
</dbReference>
<dbReference type="Pfam" id="PF01636">
    <property type="entry name" value="APH"/>
    <property type="match status" value="1"/>
</dbReference>
<feature type="non-terminal residue" evidence="2">
    <location>
        <position position="1"/>
    </location>
</feature>
<dbReference type="InterPro" id="IPR002575">
    <property type="entry name" value="Aminoglycoside_PTrfase"/>
</dbReference>
<feature type="domain" description="Aminoglycoside phosphotransferase" evidence="1">
    <location>
        <begin position="1"/>
        <end position="209"/>
    </location>
</feature>
<evidence type="ECO:0000259" key="1">
    <source>
        <dbReference type="Pfam" id="PF01636"/>
    </source>
</evidence>
<dbReference type="Gene3D" id="3.30.200.20">
    <property type="entry name" value="Phosphorylase Kinase, domain 1"/>
    <property type="match status" value="1"/>
</dbReference>
<comment type="caution">
    <text evidence="2">The sequence shown here is derived from an EMBL/GenBank/DDBJ whole genome shotgun (WGS) entry which is preliminary data.</text>
</comment>
<sequence length="220" mass="25593">LRIYPGAGGAIESVREFKGMRWLHESGYPVPQVHLQAGEDSPFGYPFVIMDRIDGQVMRQIMNNTPEEEQEGLLTLFCDLFVNLHNLDWRSFSESSKQIDHSDPYQYCDYWICTARQGIQQFELQGLSEPLDWFEEKRSEIPCLRPSVVHLDFHPNNVLLRADGQAFVIDWSQVSLTDARFDLAWTLVLAHAYLGNQWRNQILAGYERINKAKIDRIEIF</sequence>
<evidence type="ECO:0000313" key="2">
    <source>
        <dbReference type="EMBL" id="GAG23937.1"/>
    </source>
</evidence>
<accession>X0WL38</accession>
<gene>
    <name evidence="2" type="ORF">S01H1_58985</name>
</gene>
<proteinExistence type="predicted"/>
<dbReference type="SUPFAM" id="SSF56112">
    <property type="entry name" value="Protein kinase-like (PK-like)"/>
    <property type="match status" value="1"/>
</dbReference>
<name>X0WL38_9ZZZZ</name>
<dbReference type="EMBL" id="BARS01038554">
    <property type="protein sequence ID" value="GAG23937.1"/>
    <property type="molecule type" value="Genomic_DNA"/>
</dbReference>
<organism evidence="2">
    <name type="scientific">marine sediment metagenome</name>
    <dbReference type="NCBI Taxonomy" id="412755"/>
    <lineage>
        <taxon>unclassified sequences</taxon>
        <taxon>metagenomes</taxon>
        <taxon>ecological metagenomes</taxon>
    </lineage>
</organism>
<dbReference type="InterPro" id="IPR011009">
    <property type="entry name" value="Kinase-like_dom_sf"/>
</dbReference>
<dbReference type="PIRSF" id="PIRSF000707">
    <property type="entry name" value="Hygromycin-B_kinase"/>
    <property type="match status" value="1"/>
</dbReference>
<reference evidence="2" key="1">
    <citation type="journal article" date="2014" name="Front. Microbiol.">
        <title>High frequency of phylogenetically diverse reductive dehalogenase-homologous genes in deep subseafloor sedimentary metagenomes.</title>
        <authorList>
            <person name="Kawai M."/>
            <person name="Futagami T."/>
            <person name="Toyoda A."/>
            <person name="Takaki Y."/>
            <person name="Nishi S."/>
            <person name="Hori S."/>
            <person name="Arai W."/>
            <person name="Tsubouchi T."/>
            <person name="Morono Y."/>
            <person name="Uchiyama I."/>
            <person name="Ito T."/>
            <person name="Fujiyama A."/>
            <person name="Inagaki F."/>
            <person name="Takami H."/>
        </authorList>
    </citation>
    <scope>NUCLEOTIDE SEQUENCE</scope>
    <source>
        <strain evidence="2">Expedition CK06-06</strain>
    </source>
</reference>
<dbReference type="InterPro" id="IPR016259">
    <property type="entry name" value="Hygromycin-B_Kinase"/>
</dbReference>
<dbReference type="AlphaFoldDB" id="X0WL38"/>
<protein>
    <recommendedName>
        <fullName evidence="1">Aminoglycoside phosphotransferase domain-containing protein</fullName>
    </recommendedName>
</protein>
<dbReference type="Gene3D" id="3.90.1200.10">
    <property type="match status" value="1"/>
</dbReference>
<dbReference type="InterPro" id="IPR051678">
    <property type="entry name" value="AGP_Transferase"/>
</dbReference>